<keyword evidence="5" id="KW-0964">Secreted</keyword>
<dbReference type="CTD" id="7066"/>
<feature type="chain" id="PRO_5041696818" description="Erythropoietin" evidence="12">
    <location>
        <begin position="22"/>
        <end position="186"/>
    </location>
</feature>
<dbReference type="AlphaFoldDB" id="A0AA97L2U0"/>
<dbReference type="RefSeq" id="XP_054839823.1">
    <property type="nucleotide sequence ID" value="XM_054983848.1"/>
</dbReference>
<dbReference type="InterPro" id="IPR001323">
    <property type="entry name" value="EPO_TPO"/>
</dbReference>
<dbReference type="Gene3D" id="1.20.1250.10">
    <property type="match status" value="1"/>
</dbReference>
<dbReference type="PROSITE" id="PS00817">
    <property type="entry name" value="EPO_TPO"/>
    <property type="match status" value="1"/>
</dbReference>
<dbReference type="GO" id="GO:0070374">
    <property type="term" value="P:positive regulation of ERK1 and ERK2 cascade"/>
    <property type="evidence" value="ECO:0007669"/>
    <property type="project" value="TreeGrafter"/>
</dbReference>
<feature type="region of interest" description="Disordered" evidence="11">
    <location>
        <begin position="131"/>
        <end position="150"/>
    </location>
</feature>
<dbReference type="GO" id="GO:0043249">
    <property type="term" value="P:erythrocyte maturation"/>
    <property type="evidence" value="ECO:0007669"/>
    <property type="project" value="UniProtKB-KW"/>
</dbReference>
<feature type="signal peptide" evidence="12">
    <location>
        <begin position="1"/>
        <end position="21"/>
    </location>
</feature>
<keyword evidence="10" id="KW-0325">Glycoprotein</keyword>
<evidence type="ECO:0000256" key="4">
    <source>
        <dbReference type="ARBA" id="ARBA00015421"/>
    </source>
</evidence>
<dbReference type="GO" id="GO:0008283">
    <property type="term" value="P:cell population proliferation"/>
    <property type="evidence" value="ECO:0007669"/>
    <property type="project" value="InterPro"/>
</dbReference>
<dbReference type="KEGG" id="emc:129332626"/>
<comment type="similarity">
    <text evidence="3">Belongs to the EPO/TPO family.</text>
</comment>
<sequence>MELNRLLLFTAFLLHIKSSRMSPTGLVCDRRLIQKYIAEATDLEEQMRRCEELPLLNEPVQLPLVGFNLRDWIRKTNQAKGQEVLHNLGKLVEGTAAVQNELRQGCAVAPLQQLYERASTFLLHLRNFRGQEEGGGEQPEGASRVTPERNPKRIFQTYTQLVRGKLHFLFQDLWRDSCSREAPGDA</sequence>
<dbReference type="GO" id="GO:0005576">
    <property type="term" value="C:extracellular region"/>
    <property type="evidence" value="ECO:0007669"/>
    <property type="project" value="UniProtKB-SubCell"/>
</dbReference>
<dbReference type="InterPro" id="IPR019767">
    <property type="entry name" value="EPO/TPO_CS"/>
</dbReference>
<reference evidence="14" key="1">
    <citation type="submission" date="2025-08" db="UniProtKB">
        <authorList>
            <consortium name="RefSeq"/>
        </authorList>
    </citation>
    <scope>IDENTIFICATION</scope>
    <source>
        <tissue evidence="14">Blood</tissue>
    </source>
</reference>
<name>A0AA97L2U0_EUBMA</name>
<dbReference type="InterPro" id="IPR003013">
    <property type="entry name" value="Erythroptn"/>
</dbReference>
<evidence type="ECO:0000256" key="7">
    <source>
        <dbReference type="ARBA" id="ARBA00022729"/>
    </source>
</evidence>
<evidence type="ECO:0000313" key="14">
    <source>
        <dbReference type="RefSeq" id="XP_054839823.1"/>
    </source>
</evidence>
<dbReference type="GO" id="GO:0005125">
    <property type="term" value="F:cytokine activity"/>
    <property type="evidence" value="ECO:0007669"/>
    <property type="project" value="InterPro"/>
</dbReference>
<dbReference type="GeneID" id="129332626"/>
<evidence type="ECO:0000256" key="2">
    <source>
        <dbReference type="ARBA" id="ARBA00004613"/>
    </source>
</evidence>
<evidence type="ECO:0000313" key="13">
    <source>
        <dbReference type="Proteomes" id="UP001190640"/>
    </source>
</evidence>
<dbReference type="GO" id="GO:0005179">
    <property type="term" value="F:hormone activity"/>
    <property type="evidence" value="ECO:0007669"/>
    <property type="project" value="UniProtKB-KW"/>
</dbReference>
<evidence type="ECO:0000256" key="6">
    <source>
        <dbReference type="ARBA" id="ARBA00022702"/>
    </source>
</evidence>
<keyword evidence="13" id="KW-1185">Reference proteome</keyword>
<proteinExistence type="inferred from homology"/>
<dbReference type="GO" id="GO:1902035">
    <property type="term" value="P:positive regulation of hematopoietic stem cell proliferation"/>
    <property type="evidence" value="ECO:0007669"/>
    <property type="project" value="TreeGrafter"/>
</dbReference>
<keyword evidence="9" id="KW-1015">Disulfide bond</keyword>
<evidence type="ECO:0000256" key="1">
    <source>
        <dbReference type="ARBA" id="ARBA00002679"/>
    </source>
</evidence>
<evidence type="ECO:0000256" key="9">
    <source>
        <dbReference type="ARBA" id="ARBA00023157"/>
    </source>
</evidence>
<dbReference type="PRINTS" id="PR00272">
    <property type="entry name" value="ERYTHROPTN"/>
</dbReference>
<organism evidence="13 14">
    <name type="scientific">Eublepharis macularius</name>
    <name type="common">Leopard gecko</name>
    <name type="synonym">Cyrtodactylus macularius</name>
    <dbReference type="NCBI Taxonomy" id="481883"/>
    <lineage>
        <taxon>Eukaryota</taxon>
        <taxon>Metazoa</taxon>
        <taxon>Chordata</taxon>
        <taxon>Craniata</taxon>
        <taxon>Vertebrata</taxon>
        <taxon>Euteleostomi</taxon>
        <taxon>Lepidosauria</taxon>
        <taxon>Squamata</taxon>
        <taxon>Bifurcata</taxon>
        <taxon>Gekkota</taxon>
        <taxon>Eublepharidae</taxon>
        <taxon>Eublepharinae</taxon>
        <taxon>Eublepharis</taxon>
    </lineage>
</organism>
<keyword evidence="7 12" id="KW-0732">Signal</keyword>
<dbReference type="PANTHER" id="PTHR10560">
    <property type="entry name" value="THROMBOPOIETIN"/>
    <property type="match status" value="1"/>
</dbReference>
<gene>
    <name evidence="14" type="primary">THPO</name>
</gene>
<dbReference type="Proteomes" id="UP001190640">
    <property type="component" value="Chromosome 6"/>
</dbReference>
<evidence type="ECO:0000256" key="8">
    <source>
        <dbReference type="ARBA" id="ARBA00023057"/>
    </source>
</evidence>
<evidence type="ECO:0000256" key="5">
    <source>
        <dbReference type="ARBA" id="ARBA00022525"/>
    </source>
</evidence>
<dbReference type="InterPro" id="IPR009079">
    <property type="entry name" value="4_helix_cytokine-like_core"/>
</dbReference>
<dbReference type="SUPFAM" id="SSF47266">
    <property type="entry name" value="4-helical cytokines"/>
    <property type="match status" value="1"/>
</dbReference>
<dbReference type="PANTHER" id="PTHR10560:SF0">
    <property type="entry name" value="THROMBOPOIETIN"/>
    <property type="match status" value="1"/>
</dbReference>
<evidence type="ECO:0000256" key="3">
    <source>
        <dbReference type="ARBA" id="ARBA00005782"/>
    </source>
</evidence>
<dbReference type="Pfam" id="PF00758">
    <property type="entry name" value="EPO_TPO"/>
    <property type="match status" value="1"/>
</dbReference>
<protein>
    <recommendedName>
        <fullName evidence="4">Erythropoietin</fullName>
    </recommendedName>
</protein>
<evidence type="ECO:0000256" key="12">
    <source>
        <dbReference type="SAM" id="SignalP"/>
    </source>
</evidence>
<dbReference type="InterPro" id="IPR003978">
    <property type="entry name" value="Thrombopoietin"/>
</dbReference>
<evidence type="ECO:0000256" key="10">
    <source>
        <dbReference type="ARBA" id="ARBA00023180"/>
    </source>
</evidence>
<dbReference type="GO" id="GO:0005128">
    <property type="term" value="F:erythropoietin receptor binding"/>
    <property type="evidence" value="ECO:0007669"/>
    <property type="project" value="InterPro"/>
</dbReference>
<accession>A0AA97L2U0</accession>
<dbReference type="GO" id="GO:0038163">
    <property type="term" value="P:thrombopoietin-mediated signaling pathway"/>
    <property type="evidence" value="ECO:0007669"/>
    <property type="project" value="TreeGrafter"/>
</dbReference>
<evidence type="ECO:0000256" key="11">
    <source>
        <dbReference type="SAM" id="MobiDB-lite"/>
    </source>
</evidence>
<keyword evidence="8" id="KW-0265">Erythrocyte maturation</keyword>
<keyword evidence="6" id="KW-0372">Hormone</keyword>
<comment type="function">
    <text evidence="1">Hormone involved in the regulation of erythrocyte proliferation and differentiation and the maintenance of a physiological level of circulating erythrocyte mass. Binds to EPOR leading to EPOR dimerization and JAK2 activation thereby activating specific downstream effectors, including STAT1 and STAT3.</text>
</comment>
<comment type="subcellular location">
    <subcellularLocation>
        <location evidence="2">Secreted</location>
    </subcellularLocation>
</comment>